<evidence type="ECO:0000256" key="4">
    <source>
        <dbReference type="ARBA" id="ARBA00022692"/>
    </source>
</evidence>
<comment type="subcellular location">
    <subcellularLocation>
        <location evidence="1">Cell membrane</location>
        <topology evidence="1">Multi-pass membrane protein</topology>
    </subcellularLocation>
</comment>
<dbReference type="InterPro" id="IPR011701">
    <property type="entry name" value="MFS"/>
</dbReference>
<feature type="transmembrane region" description="Helical" evidence="8">
    <location>
        <begin position="97"/>
        <end position="114"/>
    </location>
</feature>
<dbReference type="PANTHER" id="PTHR42718">
    <property type="entry name" value="MAJOR FACILITATOR SUPERFAMILY MULTIDRUG TRANSPORTER MFSC"/>
    <property type="match status" value="1"/>
</dbReference>
<dbReference type="CDD" id="cd17321">
    <property type="entry name" value="MFS_MMR_MDR_like"/>
    <property type="match status" value="1"/>
</dbReference>
<dbReference type="EMBL" id="BAABIG010000092">
    <property type="protein sequence ID" value="GAA4824790.1"/>
    <property type="molecule type" value="Genomic_DNA"/>
</dbReference>
<reference evidence="11" key="1">
    <citation type="journal article" date="2019" name="Int. J. Syst. Evol. Microbiol.">
        <title>The Global Catalogue of Microorganisms (GCM) 10K type strain sequencing project: providing services to taxonomists for standard genome sequencing and annotation.</title>
        <authorList>
            <consortium name="The Broad Institute Genomics Platform"/>
            <consortium name="The Broad Institute Genome Sequencing Center for Infectious Disease"/>
            <person name="Wu L."/>
            <person name="Ma J."/>
        </authorList>
    </citation>
    <scope>NUCLEOTIDE SEQUENCE [LARGE SCALE GENOMIC DNA]</scope>
    <source>
        <strain evidence="11">JCM 18081</strain>
    </source>
</reference>
<feature type="transmembrane region" description="Helical" evidence="8">
    <location>
        <begin position="343"/>
        <end position="363"/>
    </location>
</feature>
<comment type="caution">
    <text evidence="10">The sequence shown here is derived from an EMBL/GenBank/DDBJ whole genome shotgun (WGS) entry which is preliminary data.</text>
</comment>
<evidence type="ECO:0000256" key="2">
    <source>
        <dbReference type="ARBA" id="ARBA00022448"/>
    </source>
</evidence>
<dbReference type="Gene3D" id="1.20.1250.20">
    <property type="entry name" value="MFS general substrate transporter like domains"/>
    <property type="match status" value="2"/>
</dbReference>
<feature type="transmembrane region" description="Helical" evidence="8">
    <location>
        <begin position="215"/>
        <end position="233"/>
    </location>
</feature>
<evidence type="ECO:0000256" key="5">
    <source>
        <dbReference type="ARBA" id="ARBA00022989"/>
    </source>
</evidence>
<dbReference type="NCBIfam" id="TIGR00711">
    <property type="entry name" value="efflux_EmrB"/>
    <property type="match status" value="1"/>
</dbReference>
<feature type="transmembrane region" description="Helical" evidence="8">
    <location>
        <begin position="287"/>
        <end position="306"/>
    </location>
</feature>
<feature type="transmembrane region" description="Helical" evidence="8">
    <location>
        <begin position="126"/>
        <end position="145"/>
    </location>
</feature>
<evidence type="ECO:0000259" key="9">
    <source>
        <dbReference type="PROSITE" id="PS50850"/>
    </source>
</evidence>
<name>A0ABP9D557_9ACTN</name>
<keyword evidence="2" id="KW-0813">Transport</keyword>
<dbReference type="PANTHER" id="PTHR42718:SF46">
    <property type="entry name" value="BLR6921 PROTEIN"/>
    <property type="match status" value="1"/>
</dbReference>
<organism evidence="10 11">
    <name type="scientific">Streptomyces ziwulingensis</name>
    <dbReference type="NCBI Taxonomy" id="1045501"/>
    <lineage>
        <taxon>Bacteria</taxon>
        <taxon>Bacillati</taxon>
        <taxon>Actinomycetota</taxon>
        <taxon>Actinomycetes</taxon>
        <taxon>Kitasatosporales</taxon>
        <taxon>Streptomycetaceae</taxon>
        <taxon>Streptomyces</taxon>
    </lineage>
</organism>
<sequence>MLSGAQLMVALDMTIVSIALPAAQADVHLSDTSKGWVVTAYTLAFGGLLMLGGRLGDMVGRRRAVLLGAAGFAAVSVLGGAASNAAVLIAARALQGVFAALLTPSTLALLTSVFPEGRERAKALGLYGAALMSGGAVGLVLGGALTDSLTWRWTFYVNVPIALVVVLAGARLFPDPPRPARVPLDIVGAILGCAGIVGCIYAFGEAGARGWGSPVIIGSLAAGLVLLAVFGVVQSRVAHPLLPPRVLADRNRAGAFLTIVISTFAMLGMFLFMTFQFQDVMGYSSLRAGLSFLPYVVVAAVISTRVTGRIMPHVRPRVLLVSGLLVEASGLFLLTRLTPDSGYTASVLPALLLFGIGVGLLVAPIMSTATTVSDPADTGIASAFVNTSQQIGGSIGTALLNSVAASASAAYLAAHAHASDNWATVHGMTVACGWAAAVLVAGAVVVAFLVTADPPVTPADTGASS</sequence>
<gene>
    <name evidence="10" type="ORF">GCM10023220_68200</name>
</gene>
<keyword evidence="6 8" id="KW-0472">Membrane</keyword>
<keyword evidence="7" id="KW-0046">Antibiotic resistance</keyword>
<evidence type="ECO:0000256" key="1">
    <source>
        <dbReference type="ARBA" id="ARBA00004651"/>
    </source>
</evidence>
<keyword evidence="5 8" id="KW-1133">Transmembrane helix</keyword>
<dbReference type="SUPFAM" id="SSF103473">
    <property type="entry name" value="MFS general substrate transporter"/>
    <property type="match status" value="1"/>
</dbReference>
<feature type="transmembrane region" description="Helical" evidence="8">
    <location>
        <begin position="318"/>
        <end position="337"/>
    </location>
</feature>
<feature type="domain" description="Major facilitator superfamily (MFS) profile" evidence="9">
    <location>
        <begin position="1"/>
        <end position="454"/>
    </location>
</feature>
<dbReference type="Pfam" id="PF07690">
    <property type="entry name" value="MFS_1"/>
    <property type="match status" value="1"/>
</dbReference>
<keyword evidence="4 8" id="KW-0812">Transmembrane</keyword>
<evidence type="ECO:0000256" key="6">
    <source>
        <dbReference type="ARBA" id="ARBA00023136"/>
    </source>
</evidence>
<dbReference type="PROSITE" id="PS50850">
    <property type="entry name" value="MFS"/>
    <property type="match status" value="1"/>
</dbReference>
<accession>A0ABP9D557</accession>
<dbReference type="Proteomes" id="UP001501265">
    <property type="component" value="Unassembled WGS sequence"/>
</dbReference>
<dbReference type="InterPro" id="IPR036259">
    <property type="entry name" value="MFS_trans_sf"/>
</dbReference>
<keyword evidence="11" id="KW-1185">Reference proteome</keyword>
<dbReference type="InterPro" id="IPR020846">
    <property type="entry name" value="MFS_dom"/>
</dbReference>
<proteinExistence type="predicted"/>
<evidence type="ECO:0000256" key="3">
    <source>
        <dbReference type="ARBA" id="ARBA00022475"/>
    </source>
</evidence>
<feature type="transmembrane region" description="Helical" evidence="8">
    <location>
        <begin position="35"/>
        <end position="52"/>
    </location>
</feature>
<evidence type="ECO:0000256" key="8">
    <source>
        <dbReference type="SAM" id="Phobius"/>
    </source>
</evidence>
<feature type="transmembrane region" description="Helical" evidence="8">
    <location>
        <begin position="431"/>
        <end position="450"/>
    </location>
</feature>
<feature type="transmembrane region" description="Helical" evidence="8">
    <location>
        <begin position="254"/>
        <end position="275"/>
    </location>
</feature>
<keyword evidence="3" id="KW-1003">Cell membrane</keyword>
<dbReference type="InterPro" id="IPR004638">
    <property type="entry name" value="EmrB-like"/>
</dbReference>
<feature type="transmembrane region" description="Helical" evidence="8">
    <location>
        <begin position="64"/>
        <end position="91"/>
    </location>
</feature>
<feature type="transmembrane region" description="Helical" evidence="8">
    <location>
        <begin position="151"/>
        <end position="170"/>
    </location>
</feature>
<evidence type="ECO:0000313" key="10">
    <source>
        <dbReference type="EMBL" id="GAA4824790.1"/>
    </source>
</evidence>
<evidence type="ECO:0000256" key="7">
    <source>
        <dbReference type="ARBA" id="ARBA00023251"/>
    </source>
</evidence>
<feature type="transmembrane region" description="Helical" evidence="8">
    <location>
        <begin position="182"/>
        <end position="203"/>
    </location>
</feature>
<protein>
    <submittedName>
        <fullName evidence="10">MFS transporter</fullName>
    </submittedName>
</protein>
<evidence type="ECO:0000313" key="11">
    <source>
        <dbReference type="Proteomes" id="UP001501265"/>
    </source>
</evidence>